<dbReference type="Pfam" id="PF00651">
    <property type="entry name" value="BTB"/>
    <property type="match status" value="1"/>
</dbReference>
<organism evidence="2 3">
    <name type="scientific">Larinioides sclopetarius</name>
    <dbReference type="NCBI Taxonomy" id="280406"/>
    <lineage>
        <taxon>Eukaryota</taxon>
        <taxon>Metazoa</taxon>
        <taxon>Ecdysozoa</taxon>
        <taxon>Arthropoda</taxon>
        <taxon>Chelicerata</taxon>
        <taxon>Arachnida</taxon>
        <taxon>Araneae</taxon>
        <taxon>Araneomorphae</taxon>
        <taxon>Entelegynae</taxon>
        <taxon>Araneoidea</taxon>
        <taxon>Araneidae</taxon>
        <taxon>Larinioides</taxon>
    </lineage>
</organism>
<dbReference type="Gene3D" id="3.30.710.10">
    <property type="entry name" value="Potassium Channel Kv1.1, Chain A"/>
    <property type="match status" value="1"/>
</dbReference>
<protein>
    <recommendedName>
        <fullName evidence="1">BTB domain-containing protein</fullName>
    </recommendedName>
</protein>
<evidence type="ECO:0000313" key="3">
    <source>
        <dbReference type="Proteomes" id="UP001497382"/>
    </source>
</evidence>
<gene>
    <name evidence="2" type="ORF">LARSCL_LOCUS11653</name>
</gene>
<evidence type="ECO:0000259" key="1">
    <source>
        <dbReference type="Pfam" id="PF00651"/>
    </source>
</evidence>
<name>A0AAV2ACB7_9ARAC</name>
<dbReference type="EMBL" id="CAXIEN010000146">
    <property type="protein sequence ID" value="CAL1281593.1"/>
    <property type="molecule type" value="Genomic_DNA"/>
</dbReference>
<dbReference type="PANTHER" id="PTHR24413">
    <property type="entry name" value="SPECKLE-TYPE POZ PROTEIN"/>
    <property type="match status" value="1"/>
</dbReference>
<dbReference type="InterPro" id="IPR011333">
    <property type="entry name" value="SKP1/BTB/POZ_sf"/>
</dbReference>
<evidence type="ECO:0000313" key="2">
    <source>
        <dbReference type="EMBL" id="CAL1281593.1"/>
    </source>
</evidence>
<proteinExistence type="predicted"/>
<sequence length="134" mass="15612">MLLDKTKKDIKFDGISANVLKSLVHFLYSGLVPDDCFDSICDLYHLGHKYEICDLQNACGDQLWSRLTVQNAGRLYLMSDCVDDEHLKSYVKKFIVVYFDKIIRTTAWQSMFLKKPELALEIINSHDLTRKKYL</sequence>
<feature type="domain" description="BTB" evidence="1">
    <location>
        <begin position="5"/>
        <end position="63"/>
    </location>
</feature>
<accession>A0AAV2ACB7</accession>
<reference evidence="2 3" key="1">
    <citation type="submission" date="2024-04" db="EMBL/GenBank/DDBJ databases">
        <authorList>
            <person name="Rising A."/>
            <person name="Reimegard J."/>
            <person name="Sonavane S."/>
            <person name="Akerstrom W."/>
            <person name="Nylinder S."/>
            <person name="Hedman E."/>
            <person name="Kallberg Y."/>
        </authorList>
    </citation>
    <scope>NUCLEOTIDE SEQUENCE [LARGE SCALE GENOMIC DNA]</scope>
</reference>
<comment type="caution">
    <text evidence="2">The sequence shown here is derived from an EMBL/GenBank/DDBJ whole genome shotgun (WGS) entry which is preliminary data.</text>
</comment>
<dbReference type="InterPro" id="IPR000210">
    <property type="entry name" value="BTB/POZ_dom"/>
</dbReference>
<dbReference type="AlphaFoldDB" id="A0AAV2ACB7"/>
<dbReference type="Proteomes" id="UP001497382">
    <property type="component" value="Unassembled WGS sequence"/>
</dbReference>
<keyword evidence="3" id="KW-1185">Reference proteome</keyword>
<dbReference type="SUPFAM" id="SSF54695">
    <property type="entry name" value="POZ domain"/>
    <property type="match status" value="1"/>
</dbReference>
<dbReference type="Gene3D" id="1.25.40.420">
    <property type="match status" value="1"/>
</dbReference>